<proteinExistence type="predicted"/>
<dbReference type="Proteomes" id="UP000291078">
    <property type="component" value="Unassembled WGS sequence"/>
</dbReference>
<feature type="transmembrane region" description="Helical" evidence="1">
    <location>
        <begin position="93"/>
        <end position="117"/>
    </location>
</feature>
<comment type="caution">
    <text evidence="2">The sequence shown here is derived from an EMBL/GenBank/DDBJ whole genome shotgun (WGS) entry which is preliminary data.</text>
</comment>
<protein>
    <submittedName>
        <fullName evidence="2">Uncharacterized protein</fullName>
    </submittedName>
</protein>
<dbReference type="SUPFAM" id="SSF52402">
    <property type="entry name" value="Adenine nucleotide alpha hydrolases-like"/>
    <property type="match status" value="1"/>
</dbReference>
<dbReference type="AlphaFoldDB" id="A0A4V2FEA2"/>
<dbReference type="Gene3D" id="3.40.50.620">
    <property type="entry name" value="HUPs"/>
    <property type="match status" value="1"/>
</dbReference>
<keyword evidence="1" id="KW-1133">Transmembrane helix</keyword>
<evidence type="ECO:0000313" key="3">
    <source>
        <dbReference type="Proteomes" id="UP000291078"/>
    </source>
</evidence>
<feature type="transmembrane region" description="Helical" evidence="1">
    <location>
        <begin position="52"/>
        <end position="73"/>
    </location>
</feature>
<keyword evidence="1" id="KW-0812">Transmembrane</keyword>
<dbReference type="OrthoDB" id="9774475at2"/>
<feature type="transmembrane region" description="Helical" evidence="1">
    <location>
        <begin position="22"/>
        <end position="40"/>
    </location>
</feature>
<dbReference type="EMBL" id="SGXM01000013">
    <property type="protein sequence ID" value="RZT29069.1"/>
    <property type="molecule type" value="Genomic_DNA"/>
</dbReference>
<keyword evidence="3" id="KW-1185">Reference proteome</keyword>
<evidence type="ECO:0000313" key="2">
    <source>
        <dbReference type="EMBL" id="RZT29069.1"/>
    </source>
</evidence>
<gene>
    <name evidence="2" type="ORF">EV147_5030</name>
</gene>
<evidence type="ECO:0000256" key="1">
    <source>
        <dbReference type="SAM" id="Phobius"/>
    </source>
</evidence>
<dbReference type="InterPro" id="IPR014729">
    <property type="entry name" value="Rossmann-like_a/b/a_fold"/>
</dbReference>
<dbReference type="RefSeq" id="WP_130393918.1">
    <property type="nucleotide sequence ID" value="NZ_SGXM01000013.1"/>
</dbReference>
<keyword evidence="1" id="KW-0472">Membrane</keyword>
<name>A0A4V2FEA2_9BURK</name>
<sequence>METISLFPQGACDPVEMKADKAIAAIVALFAAGHPVVVAYSGGKDSSVVAALALYAALPLGILAVGKIVPAAIMVAHRESVALAAERPVSPSAAVVIALIWAASITLTLWLGLPVFLSRNLMPPPGSRRIGRFVGQSFDMQCNIGTAHARCRSGELLSRWKGAD</sequence>
<accession>A0A4V2FEA2</accession>
<organism evidence="2 3">
    <name type="scientific">Cupriavidus agavae</name>
    <dbReference type="NCBI Taxonomy" id="1001822"/>
    <lineage>
        <taxon>Bacteria</taxon>
        <taxon>Pseudomonadati</taxon>
        <taxon>Pseudomonadota</taxon>
        <taxon>Betaproteobacteria</taxon>
        <taxon>Burkholderiales</taxon>
        <taxon>Burkholderiaceae</taxon>
        <taxon>Cupriavidus</taxon>
    </lineage>
</organism>
<reference evidence="2 3" key="1">
    <citation type="journal article" date="2015" name="Stand. Genomic Sci.">
        <title>Genomic Encyclopedia of Bacterial and Archaeal Type Strains, Phase III: the genomes of soil and plant-associated and newly described type strains.</title>
        <authorList>
            <person name="Whitman W.B."/>
            <person name="Woyke T."/>
            <person name="Klenk H.P."/>
            <person name="Zhou Y."/>
            <person name="Lilburn T.G."/>
            <person name="Beck B.J."/>
            <person name="De Vos P."/>
            <person name="Vandamme P."/>
            <person name="Eisen J.A."/>
            <person name="Garrity G."/>
            <person name="Hugenholtz P."/>
            <person name="Kyrpides N.C."/>
        </authorList>
    </citation>
    <scope>NUCLEOTIDE SEQUENCE [LARGE SCALE GENOMIC DNA]</scope>
    <source>
        <strain evidence="2 3">ASC-9842</strain>
    </source>
</reference>